<dbReference type="AlphaFoldDB" id="A0A2K3NMP9"/>
<name>A0A2K3NMP9_TRIPR</name>
<keyword evidence="4" id="KW-0539">Nucleus</keyword>
<dbReference type="GO" id="GO:0010228">
    <property type="term" value="P:vegetative to reproductive phase transition of meristem"/>
    <property type="evidence" value="ECO:0007669"/>
    <property type="project" value="TreeGrafter"/>
</dbReference>
<gene>
    <name evidence="6" type="ORF">L195_g000734</name>
</gene>
<evidence type="ECO:0000256" key="3">
    <source>
        <dbReference type="ARBA" id="ARBA00023163"/>
    </source>
</evidence>
<dbReference type="STRING" id="57577.A0A2K3NMP9"/>
<dbReference type="Pfam" id="PF03479">
    <property type="entry name" value="PCC"/>
    <property type="match status" value="1"/>
</dbReference>
<reference evidence="6 7" key="1">
    <citation type="journal article" date="2014" name="Am. J. Bot.">
        <title>Genome assembly and annotation for red clover (Trifolium pratense; Fabaceae).</title>
        <authorList>
            <person name="Istvanek J."/>
            <person name="Jaros M."/>
            <person name="Krenek A."/>
            <person name="Repkova J."/>
        </authorList>
    </citation>
    <scope>NUCLEOTIDE SEQUENCE [LARGE SCALE GENOMIC DNA]</scope>
    <source>
        <strain evidence="7">cv. Tatra</strain>
        <tissue evidence="6">Young leaves</tissue>
    </source>
</reference>
<evidence type="ECO:0000313" key="7">
    <source>
        <dbReference type="Proteomes" id="UP000236291"/>
    </source>
</evidence>
<dbReference type="Proteomes" id="UP000236291">
    <property type="component" value="Unassembled WGS sequence"/>
</dbReference>
<organism evidence="6 7">
    <name type="scientific">Trifolium pratense</name>
    <name type="common">Red clover</name>
    <dbReference type="NCBI Taxonomy" id="57577"/>
    <lineage>
        <taxon>Eukaryota</taxon>
        <taxon>Viridiplantae</taxon>
        <taxon>Streptophyta</taxon>
        <taxon>Embryophyta</taxon>
        <taxon>Tracheophyta</taxon>
        <taxon>Spermatophyta</taxon>
        <taxon>Magnoliopsida</taxon>
        <taxon>eudicotyledons</taxon>
        <taxon>Gunneridae</taxon>
        <taxon>Pentapetalae</taxon>
        <taxon>rosids</taxon>
        <taxon>fabids</taxon>
        <taxon>Fabales</taxon>
        <taxon>Fabaceae</taxon>
        <taxon>Papilionoideae</taxon>
        <taxon>50 kb inversion clade</taxon>
        <taxon>NPAAA clade</taxon>
        <taxon>Hologalegina</taxon>
        <taxon>IRL clade</taxon>
        <taxon>Trifolieae</taxon>
        <taxon>Trifolium</taxon>
    </lineage>
</organism>
<protein>
    <submittedName>
        <fullName evidence="6">DNA-binding protein escarola-like</fullName>
    </submittedName>
</protein>
<dbReference type="EMBL" id="ASHM01000272">
    <property type="protein sequence ID" value="PNY04316.1"/>
    <property type="molecule type" value="Genomic_DNA"/>
</dbReference>
<keyword evidence="3" id="KW-0804">Transcription</keyword>
<dbReference type="OrthoDB" id="1421220at2759"/>
<accession>A0A2K3NMP9</accession>
<comment type="caution">
    <text evidence="6">The sequence shown here is derived from an EMBL/GenBank/DDBJ whole genome shotgun (WGS) entry which is preliminary data.</text>
</comment>
<dbReference type="PROSITE" id="PS51742">
    <property type="entry name" value="PPC"/>
    <property type="match status" value="1"/>
</dbReference>
<keyword evidence="2 6" id="KW-0238">DNA-binding</keyword>
<dbReference type="GO" id="GO:0005634">
    <property type="term" value="C:nucleus"/>
    <property type="evidence" value="ECO:0007669"/>
    <property type="project" value="TreeGrafter"/>
</dbReference>
<dbReference type="GO" id="GO:0003700">
    <property type="term" value="F:DNA-binding transcription factor activity"/>
    <property type="evidence" value="ECO:0007669"/>
    <property type="project" value="TreeGrafter"/>
</dbReference>
<dbReference type="PANTHER" id="PTHR31100">
    <property type="entry name" value="AT-HOOK MOTIF NUCLEAR-LOCALIZED PROTEIN 15"/>
    <property type="match status" value="1"/>
</dbReference>
<reference evidence="6 7" key="2">
    <citation type="journal article" date="2017" name="Front. Plant Sci.">
        <title>Gene Classification and Mining of Molecular Markers Useful in Red Clover (Trifolium pratense) Breeding.</title>
        <authorList>
            <person name="Istvanek J."/>
            <person name="Dluhosova J."/>
            <person name="Dluhos P."/>
            <person name="Patkova L."/>
            <person name="Nedelnik J."/>
            <person name="Repkova J."/>
        </authorList>
    </citation>
    <scope>NUCLEOTIDE SEQUENCE [LARGE SCALE GENOMIC DNA]</scope>
    <source>
        <strain evidence="7">cv. Tatra</strain>
        <tissue evidence="6">Young leaves</tissue>
    </source>
</reference>
<dbReference type="PANTHER" id="PTHR31100:SF51">
    <property type="entry name" value="AT-HOOK MOTIF NUCLEAR-LOCALIZED PROTEIN 29"/>
    <property type="match status" value="1"/>
</dbReference>
<evidence type="ECO:0000259" key="5">
    <source>
        <dbReference type="PROSITE" id="PS51742"/>
    </source>
</evidence>
<dbReference type="SUPFAM" id="SSF117856">
    <property type="entry name" value="AF0104/ALDC/Ptd012-like"/>
    <property type="match status" value="1"/>
</dbReference>
<dbReference type="Gene3D" id="3.30.1330.80">
    <property type="entry name" value="Hypothetical protein, similar to alpha- acetolactate decarboxylase, domain 2"/>
    <property type="match status" value="1"/>
</dbReference>
<evidence type="ECO:0000256" key="2">
    <source>
        <dbReference type="ARBA" id="ARBA00023125"/>
    </source>
</evidence>
<dbReference type="InterPro" id="IPR005175">
    <property type="entry name" value="PPC_dom"/>
</dbReference>
<evidence type="ECO:0000313" key="6">
    <source>
        <dbReference type="EMBL" id="PNY04316.1"/>
    </source>
</evidence>
<proteinExistence type="predicted"/>
<sequence>MNYISSVIALRPQGSPIDSKNNVKTVAIETHDNPNELYPHLIEIANGANVLKSVIDYAHQQGRGICLLGGSGFVTQVTLHLSISKIGTLSGIFQILRIFGTIPPPQIQGSLGELTVCLLDAKGQVVMGNIIPPLVAFGPVKLTTTSFANITCESLP</sequence>
<dbReference type="InterPro" id="IPR014476">
    <property type="entry name" value="AHL15-29"/>
</dbReference>
<dbReference type="GO" id="GO:0003680">
    <property type="term" value="F:minor groove of adenine-thymine-rich DNA binding"/>
    <property type="evidence" value="ECO:0007669"/>
    <property type="project" value="InterPro"/>
</dbReference>
<keyword evidence="1" id="KW-0805">Transcription regulation</keyword>
<evidence type="ECO:0000256" key="4">
    <source>
        <dbReference type="ARBA" id="ARBA00023242"/>
    </source>
</evidence>
<feature type="domain" description="PPC" evidence="5">
    <location>
        <begin position="34"/>
        <end position="156"/>
    </location>
</feature>
<evidence type="ECO:0000256" key="1">
    <source>
        <dbReference type="ARBA" id="ARBA00023015"/>
    </source>
</evidence>